<evidence type="ECO:0000256" key="2">
    <source>
        <dbReference type="ARBA" id="ARBA00022824"/>
    </source>
</evidence>
<dbReference type="GeneID" id="102346029"/>
<dbReference type="eggNOG" id="ENOG502QSHC">
    <property type="taxonomic scope" value="Eukaryota"/>
</dbReference>
<dbReference type="FunFam" id="1.20.1150.12:FF:000001">
    <property type="entry name" value="Endoplasmic reticulum resident protein 29"/>
    <property type="match status" value="1"/>
</dbReference>
<organism evidence="6 7">
    <name type="scientific">Latimeria chalumnae</name>
    <name type="common">Coelacanth</name>
    <dbReference type="NCBI Taxonomy" id="7897"/>
    <lineage>
        <taxon>Eukaryota</taxon>
        <taxon>Metazoa</taxon>
        <taxon>Chordata</taxon>
        <taxon>Craniata</taxon>
        <taxon>Vertebrata</taxon>
        <taxon>Euteleostomi</taxon>
        <taxon>Coelacanthiformes</taxon>
        <taxon>Coelacanthidae</taxon>
        <taxon>Latimeria</taxon>
    </lineage>
</organism>
<dbReference type="CDD" id="cd00238">
    <property type="entry name" value="ERp29c"/>
    <property type="match status" value="1"/>
</dbReference>
<evidence type="ECO:0000259" key="5">
    <source>
        <dbReference type="Pfam" id="PF07912"/>
    </source>
</evidence>
<keyword evidence="3" id="KW-0812">Transmembrane</keyword>
<dbReference type="Pfam" id="PF07912">
    <property type="entry name" value="ERp29_N"/>
    <property type="match status" value="1"/>
</dbReference>
<feature type="transmembrane region" description="Helical" evidence="3">
    <location>
        <begin position="7"/>
        <end position="29"/>
    </location>
</feature>
<reference evidence="7" key="1">
    <citation type="submission" date="2011-08" db="EMBL/GenBank/DDBJ databases">
        <title>The draft genome of Latimeria chalumnae.</title>
        <authorList>
            <person name="Di Palma F."/>
            <person name="Alfoldi J."/>
            <person name="Johnson J."/>
            <person name="Berlin A."/>
            <person name="Gnerre S."/>
            <person name="Jaffe D."/>
            <person name="MacCallum I."/>
            <person name="Young S."/>
            <person name="Walker B.J."/>
            <person name="Lander E."/>
            <person name="Lindblad-Toh K."/>
        </authorList>
    </citation>
    <scope>NUCLEOTIDE SEQUENCE [LARGE SCALE GENOMIC DNA]</scope>
    <source>
        <strain evidence="7">Wild caught</strain>
    </source>
</reference>
<dbReference type="OrthoDB" id="417262at2759"/>
<dbReference type="SUPFAM" id="SSF52833">
    <property type="entry name" value="Thioredoxin-like"/>
    <property type="match status" value="1"/>
</dbReference>
<dbReference type="Proteomes" id="UP000008672">
    <property type="component" value="Unassembled WGS sequence"/>
</dbReference>
<reference evidence="6" key="2">
    <citation type="submission" date="2025-08" db="UniProtKB">
        <authorList>
            <consortium name="Ensembl"/>
        </authorList>
    </citation>
    <scope>IDENTIFICATION</scope>
</reference>
<accession>H3AR68</accession>
<keyword evidence="7" id="KW-1185">Reference proteome</keyword>
<dbReference type="GeneTree" id="ENSGT00390000018566"/>
<dbReference type="PANTHER" id="PTHR12211:SF0">
    <property type="entry name" value="ENDOPLASMIC RETICULUM RESIDENT PROTEIN 29"/>
    <property type="match status" value="1"/>
</dbReference>
<evidence type="ECO:0000256" key="3">
    <source>
        <dbReference type="SAM" id="Phobius"/>
    </source>
</evidence>
<dbReference type="STRING" id="7897.ENSLACP00000012139"/>
<feature type="domain" description="ERp29 N-terminal" evidence="5">
    <location>
        <begin position="29"/>
        <end position="151"/>
    </location>
</feature>
<evidence type="ECO:0000313" key="6">
    <source>
        <dbReference type="Ensembl" id="ENSLACP00000012139.2"/>
    </source>
</evidence>
<dbReference type="Gene3D" id="3.40.30.10">
    <property type="entry name" value="Glutaredoxin"/>
    <property type="match status" value="1"/>
</dbReference>
<evidence type="ECO:0000313" key="7">
    <source>
        <dbReference type="Proteomes" id="UP000008672"/>
    </source>
</evidence>
<keyword evidence="3" id="KW-0472">Membrane</keyword>
<dbReference type="InterPro" id="IPR011679">
    <property type="entry name" value="ERp29_C"/>
</dbReference>
<dbReference type="AlphaFoldDB" id="H3AR68"/>
<dbReference type="InParanoid" id="H3AR68"/>
<dbReference type="InterPro" id="IPR036356">
    <property type="entry name" value="ERp29_C_sf"/>
</dbReference>
<proteinExistence type="predicted"/>
<keyword evidence="2" id="KW-0256">Endoplasmic reticulum</keyword>
<reference evidence="6" key="3">
    <citation type="submission" date="2025-09" db="UniProtKB">
        <authorList>
            <consortium name="Ensembl"/>
        </authorList>
    </citation>
    <scope>IDENTIFICATION</scope>
</reference>
<protein>
    <recommendedName>
        <fullName evidence="1">Endoplasmic reticulum resident protein 29</fullName>
    </recommendedName>
</protein>
<dbReference type="GO" id="GO:0009306">
    <property type="term" value="P:protein secretion"/>
    <property type="evidence" value="ECO:0007669"/>
    <property type="project" value="InterPro"/>
</dbReference>
<feature type="domain" description="Endoplasmic reticulum resident protein 29 C-terminal" evidence="4">
    <location>
        <begin position="152"/>
        <end position="247"/>
    </location>
</feature>
<dbReference type="Gene3D" id="1.20.1150.12">
    <property type="entry name" value="Endoplasmic reticulum resident protein 29, C-terminal domain"/>
    <property type="match status" value="1"/>
</dbReference>
<dbReference type="PANTHER" id="PTHR12211">
    <property type="entry name" value="ENDOPLASMIC RETICULUM PROTEIN ERP29"/>
    <property type="match status" value="1"/>
</dbReference>
<dbReference type="InterPro" id="IPR016855">
    <property type="entry name" value="ERp29"/>
</dbReference>
<dbReference type="Pfam" id="PF07749">
    <property type="entry name" value="ERp29"/>
    <property type="match status" value="1"/>
</dbReference>
<dbReference type="KEGG" id="lcm:102346029"/>
<dbReference type="Ensembl" id="ENSLACT00000012231.2">
    <property type="protein sequence ID" value="ENSLACP00000012139.2"/>
    <property type="gene ID" value="ENSLACG00000010686.2"/>
</dbReference>
<dbReference type="FunCoup" id="H3AR68">
    <property type="interactions" value="943"/>
</dbReference>
<dbReference type="GO" id="GO:0005788">
    <property type="term" value="C:endoplasmic reticulum lumen"/>
    <property type="evidence" value="ECO:0007669"/>
    <property type="project" value="InterPro"/>
</dbReference>
<dbReference type="SUPFAM" id="SSF47933">
    <property type="entry name" value="ERP29 C domain-like"/>
    <property type="match status" value="1"/>
</dbReference>
<dbReference type="InterPro" id="IPR036249">
    <property type="entry name" value="Thioredoxin-like_sf"/>
</dbReference>
<dbReference type="InterPro" id="IPR012883">
    <property type="entry name" value="ERp29_N"/>
</dbReference>
<evidence type="ECO:0000259" key="4">
    <source>
        <dbReference type="Pfam" id="PF07749"/>
    </source>
</evidence>
<evidence type="ECO:0000256" key="1">
    <source>
        <dbReference type="ARBA" id="ARBA00014173"/>
    </source>
</evidence>
<dbReference type="HOGENOM" id="CLU_061309_1_0_1"/>
<dbReference type="EMBL" id="AFYH01073442">
    <property type="status" value="NOT_ANNOTATED_CDS"/>
    <property type="molecule type" value="Genomic_DNA"/>
</dbReference>
<sequence length="257" mass="29592">MAAVKGVCFISFLFIILYFLQIFCFARALHSTGALPLDDITFYKVIPKHNYVLVKFDTQYPYGEKQDEFKKLAERSVTSKDLLVAEVGISDYGDKVNTELGERYQVEKEHYPLYFLFVNGDVENPVPYTGDIKADVIQRWLKNKEVWVGMPGCLEEYDSIVYEFMSSASKDEQKGLLEKAEAMLGKTGESEKKHAEQYLKIMSKVVEQGRSFTANEIERTTKLIENNKMSDAKKEDLQKRLNILSSFQIKKAEKEEL</sequence>
<keyword evidence="3" id="KW-1133">Transmembrane helix</keyword>
<name>H3AR68_LATCH</name>
<dbReference type="OMA" id="FPYGDKH"/>
<gene>
    <name evidence="6" type="primary">ERP29</name>
</gene>
<dbReference type="FunFam" id="3.40.30.10:FF:000133">
    <property type="entry name" value="Endoplasmic reticulum resident protein 29"/>
    <property type="match status" value="1"/>
</dbReference>